<dbReference type="AlphaFoldDB" id="A0A975EST6"/>
<gene>
    <name evidence="2" type="ORF">HZ995_02765</name>
</gene>
<proteinExistence type="predicted"/>
<evidence type="ECO:0008006" key="4">
    <source>
        <dbReference type="Google" id="ProtNLM"/>
    </source>
</evidence>
<dbReference type="Proteomes" id="UP000665026">
    <property type="component" value="Chromosome"/>
</dbReference>
<evidence type="ECO:0000313" key="3">
    <source>
        <dbReference type="Proteomes" id="UP000665026"/>
    </source>
</evidence>
<keyword evidence="1" id="KW-0812">Transmembrane</keyword>
<organism evidence="2 3">
    <name type="scientific">Cognatishimia activa</name>
    <dbReference type="NCBI Taxonomy" id="1715691"/>
    <lineage>
        <taxon>Bacteria</taxon>
        <taxon>Pseudomonadati</taxon>
        <taxon>Pseudomonadota</taxon>
        <taxon>Alphaproteobacteria</taxon>
        <taxon>Rhodobacterales</taxon>
        <taxon>Paracoccaceae</taxon>
        <taxon>Cognatishimia</taxon>
    </lineage>
</organism>
<evidence type="ECO:0000313" key="2">
    <source>
        <dbReference type="EMBL" id="QTN36456.1"/>
    </source>
</evidence>
<accession>A0A975EST6</accession>
<keyword evidence="1" id="KW-1133">Transmembrane helix</keyword>
<name>A0A975EST6_9RHOB</name>
<evidence type="ECO:0000256" key="1">
    <source>
        <dbReference type="SAM" id="Phobius"/>
    </source>
</evidence>
<feature type="transmembrane region" description="Helical" evidence="1">
    <location>
        <begin position="20"/>
        <end position="38"/>
    </location>
</feature>
<sequence>MAKFFEHFLRDDSGAITVEWVVLTAGLVGLAISAGTIVETETNQLAADIGATVQAWDATTTVATPSE</sequence>
<dbReference type="KEGG" id="cact:HZ995_02765"/>
<keyword evidence="1" id="KW-0472">Membrane</keyword>
<dbReference type="RefSeq" id="WP_209357155.1">
    <property type="nucleotide sequence ID" value="NZ_CP060010.1"/>
</dbReference>
<protein>
    <recommendedName>
        <fullName evidence="4">Flp pilus assembly protein, pilin Flp</fullName>
    </recommendedName>
</protein>
<dbReference type="EMBL" id="CP060010">
    <property type="protein sequence ID" value="QTN36456.1"/>
    <property type="molecule type" value="Genomic_DNA"/>
</dbReference>
<reference evidence="2" key="1">
    <citation type="submission" date="2020-07" db="EMBL/GenBank/DDBJ databases">
        <title>Genome sequences of bacteria associated with the marine, planktonic diatom Thalassiosira profunda strain ECT2AJA-044.</title>
        <authorList>
            <person name="Gargas C.B."/>
            <person name="Roberts W.R."/>
            <person name="Alverson A.J."/>
        </authorList>
    </citation>
    <scope>NUCLEOTIDE SEQUENCE</scope>
    <source>
        <strain evidence="2">ECT2AJA-044</strain>
    </source>
</reference>